<dbReference type="OMA" id="QNANIAY"/>
<gene>
    <name evidence="3" type="ORF">Pmar_PMAR027520</name>
</gene>
<accession>C5LPC9</accession>
<dbReference type="OrthoDB" id="10513947at2759"/>
<dbReference type="RefSeq" id="XP_002768673.1">
    <property type="nucleotide sequence ID" value="XM_002768627.1"/>
</dbReference>
<dbReference type="EMBL" id="GG684111">
    <property type="protein sequence ID" value="EER01391.1"/>
    <property type="molecule type" value="Genomic_DNA"/>
</dbReference>
<evidence type="ECO:0000313" key="4">
    <source>
        <dbReference type="Proteomes" id="UP000007800"/>
    </source>
</evidence>
<dbReference type="Proteomes" id="UP000007800">
    <property type="component" value="Unassembled WGS sequence"/>
</dbReference>
<sequence length="177" mass="18279">MKIFLTFALVIINAVIWEGCSSNGGGTTTASPATTAPGTTQPPGPTTTHGPTPSPGPPPIGTFLLDGTVPILGSVTGKVVTTDADPDNLVITTMLMQSKSMPPSTLFNNTSPVPFHMEGARVVLDDTSAFAPVARASLASAVITYLPPNDIQINITNPAQISITLHRAPPSRLILNV</sequence>
<feature type="chain" id="PRO_5002952500" evidence="2">
    <location>
        <begin position="23"/>
        <end position="177"/>
    </location>
</feature>
<feature type="signal peptide" evidence="2">
    <location>
        <begin position="1"/>
        <end position="22"/>
    </location>
</feature>
<proteinExistence type="predicted"/>
<dbReference type="AlphaFoldDB" id="C5LPC9"/>
<evidence type="ECO:0000256" key="1">
    <source>
        <dbReference type="SAM" id="MobiDB-lite"/>
    </source>
</evidence>
<dbReference type="InParanoid" id="C5LPC9"/>
<keyword evidence="4" id="KW-1185">Reference proteome</keyword>
<evidence type="ECO:0000256" key="2">
    <source>
        <dbReference type="SAM" id="SignalP"/>
    </source>
</evidence>
<organism evidence="4">
    <name type="scientific">Perkinsus marinus (strain ATCC 50983 / TXsc)</name>
    <dbReference type="NCBI Taxonomy" id="423536"/>
    <lineage>
        <taxon>Eukaryota</taxon>
        <taxon>Sar</taxon>
        <taxon>Alveolata</taxon>
        <taxon>Perkinsozoa</taxon>
        <taxon>Perkinsea</taxon>
        <taxon>Perkinsida</taxon>
        <taxon>Perkinsidae</taxon>
        <taxon>Perkinsus</taxon>
    </lineage>
</organism>
<dbReference type="GeneID" id="9039875"/>
<name>C5LPC9_PERM5</name>
<feature type="region of interest" description="Disordered" evidence="1">
    <location>
        <begin position="26"/>
        <end position="61"/>
    </location>
</feature>
<evidence type="ECO:0000313" key="3">
    <source>
        <dbReference type="EMBL" id="EER01391.1"/>
    </source>
</evidence>
<keyword evidence="2" id="KW-0732">Signal</keyword>
<reference evidence="3 4" key="1">
    <citation type="submission" date="2008-07" db="EMBL/GenBank/DDBJ databases">
        <authorList>
            <person name="El-Sayed N."/>
            <person name="Caler E."/>
            <person name="Inman J."/>
            <person name="Amedeo P."/>
            <person name="Hass B."/>
            <person name="Wortman J."/>
        </authorList>
    </citation>
    <scope>NUCLEOTIDE SEQUENCE [LARGE SCALE GENOMIC DNA]</scope>
    <source>
        <strain evidence="4">ATCC 50983 / TXsc</strain>
    </source>
</reference>
<feature type="compositionally biased region" description="Low complexity" evidence="1">
    <location>
        <begin position="28"/>
        <end position="39"/>
    </location>
</feature>
<protein>
    <submittedName>
        <fullName evidence="3">Uncharacterized protein</fullName>
    </submittedName>
</protein>